<dbReference type="Proteomes" id="UP001152049">
    <property type="component" value="Unassembled WGS sequence"/>
</dbReference>
<feature type="region of interest" description="Disordered" evidence="1">
    <location>
        <begin position="76"/>
        <end position="137"/>
    </location>
</feature>
<evidence type="ECO:0000313" key="4">
    <source>
        <dbReference type="Proteomes" id="UP001152049"/>
    </source>
</evidence>
<keyword evidence="2" id="KW-0732">Signal</keyword>
<feature type="compositionally biased region" description="Low complexity" evidence="1">
    <location>
        <begin position="125"/>
        <end position="137"/>
    </location>
</feature>
<gene>
    <name evidence="3" type="ORF">NW762_012876</name>
</gene>
<evidence type="ECO:0000256" key="2">
    <source>
        <dbReference type="SAM" id="SignalP"/>
    </source>
</evidence>
<dbReference type="AlphaFoldDB" id="A0A9W8RQC4"/>
<feature type="chain" id="PRO_5040733496" evidence="2">
    <location>
        <begin position="20"/>
        <end position="163"/>
    </location>
</feature>
<dbReference type="EMBL" id="JAOQAZ010000037">
    <property type="protein sequence ID" value="KAJ4248106.1"/>
    <property type="molecule type" value="Genomic_DNA"/>
</dbReference>
<accession>A0A9W8RQC4</accession>
<keyword evidence="4" id="KW-1185">Reference proteome</keyword>
<reference evidence="3" key="1">
    <citation type="submission" date="2022-09" db="EMBL/GenBank/DDBJ databases">
        <title>Fusarium specimens isolated from Avocado Roots.</title>
        <authorList>
            <person name="Stajich J."/>
            <person name="Roper C."/>
            <person name="Heimlech-Rivalta G."/>
        </authorList>
    </citation>
    <scope>NUCLEOTIDE SEQUENCE</scope>
    <source>
        <strain evidence="3">CF00136</strain>
    </source>
</reference>
<name>A0A9W8RQC4_9HYPO</name>
<evidence type="ECO:0000313" key="3">
    <source>
        <dbReference type="EMBL" id="KAJ4248106.1"/>
    </source>
</evidence>
<evidence type="ECO:0000256" key="1">
    <source>
        <dbReference type="SAM" id="MobiDB-lite"/>
    </source>
</evidence>
<feature type="compositionally biased region" description="Polar residues" evidence="1">
    <location>
        <begin position="109"/>
        <end position="124"/>
    </location>
</feature>
<sequence>MARFIIPLALCLLCTAVQASNPVFRGCDPEINEPAVVSAAWYRYCVKFFKEFCPASEYYLEAETFDEYYSEEAIAAGGIGENENGDSGSDEKPDSGRDTHPNANAGADASTTTEPNKTTGSASKNAENTSETSETTQATNGAVHLAIPLWAVITSLWLYLIDM</sequence>
<protein>
    <submittedName>
        <fullName evidence="3">Uncharacterized protein</fullName>
    </submittedName>
</protein>
<feature type="signal peptide" evidence="2">
    <location>
        <begin position="1"/>
        <end position="19"/>
    </location>
</feature>
<comment type="caution">
    <text evidence="3">The sequence shown here is derived from an EMBL/GenBank/DDBJ whole genome shotgun (WGS) entry which is preliminary data.</text>
</comment>
<proteinExistence type="predicted"/>
<organism evidence="3 4">
    <name type="scientific">Fusarium torreyae</name>
    <dbReference type="NCBI Taxonomy" id="1237075"/>
    <lineage>
        <taxon>Eukaryota</taxon>
        <taxon>Fungi</taxon>
        <taxon>Dikarya</taxon>
        <taxon>Ascomycota</taxon>
        <taxon>Pezizomycotina</taxon>
        <taxon>Sordariomycetes</taxon>
        <taxon>Hypocreomycetidae</taxon>
        <taxon>Hypocreales</taxon>
        <taxon>Nectriaceae</taxon>
        <taxon>Fusarium</taxon>
    </lineage>
</organism>
<dbReference type="OrthoDB" id="4870036at2759"/>
<feature type="compositionally biased region" description="Basic and acidic residues" evidence="1">
    <location>
        <begin position="89"/>
        <end position="100"/>
    </location>
</feature>